<evidence type="ECO:0000256" key="1">
    <source>
        <dbReference type="SAM" id="Coils"/>
    </source>
</evidence>
<dbReference type="HOGENOM" id="CLU_1329765_0_0_10"/>
<feature type="coiled-coil region" evidence="1">
    <location>
        <begin position="46"/>
        <end position="73"/>
    </location>
</feature>
<dbReference type="EMBL" id="AGXG01000088">
    <property type="protein sequence ID" value="EIY26828.1"/>
    <property type="molecule type" value="Genomic_DNA"/>
</dbReference>
<gene>
    <name evidence="2" type="ORF">HMPREF1062_04021</name>
</gene>
<protein>
    <submittedName>
        <fullName evidence="2">Uncharacterized protein</fullName>
    </submittedName>
</protein>
<organism evidence="2 3">
    <name type="scientific">Bacteroides cellulosilyticus CL02T12C19</name>
    <dbReference type="NCBI Taxonomy" id="997874"/>
    <lineage>
        <taxon>Bacteria</taxon>
        <taxon>Pseudomonadati</taxon>
        <taxon>Bacteroidota</taxon>
        <taxon>Bacteroidia</taxon>
        <taxon>Bacteroidales</taxon>
        <taxon>Bacteroidaceae</taxon>
        <taxon>Bacteroides</taxon>
    </lineage>
</organism>
<dbReference type="PATRIC" id="fig|997874.3.peg.4119"/>
<dbReference type="RefSeq" id="WP_007218199.1">
    <property type="nucleotide sequence ID" value="NZ_JH724088.1"/>
</dbReference>
<reference evidence="2 3" key="1">
    <citation type="submission" date="2012-02" db="EMBL/GenBank/DDBJ databases">
        <title>The Genome Sequence of Bacteroides cellulosilyticus CL02T12C19.</title>
        <authorList>
            <consortium name="The Broad Institute Genome Sequencing Platform"/>
            <person name="Earl A."/>
            <person name="Ward D."/>
            <person name="Feldgarden M."/>
            <person name="Gevers D."/>
            <person name="Zitomersky N.L."/>
            <person name="Coyne M.J."/>
            <person name="Comstock L.E."/>
            <person name="Young S.K."/>
            <person name="Zeng Q."/>
            <person name="Gargeya S."/>
            <person name="Fitzgerald M."/>
            <person name="Haas B."/>
            <person name="Abouelleil A."/>
            <person name="Alvarado L."/>
            <person name="Arachchi H.M."/>
            <person name="Berlin A."/>
            <person name="Chapman S.B."/>
            <person name="Gearin G."/>
            <person name="Goldberg J."/>
            <person name="Griggs A."/>
            <person name="Gujja S."/>
            <person name="Hansen M."/>
            <person name="Heiman D."/>
            <person name="Howarth C."/>
            <person name="Larimer J."/>
            <person name="Lui A."/>
            <person name="MacDonald P.J.P."/>
            <person name="McCowen C."/>
            <person name="Montmayeur A."/>
            <person name="Murphy C."/>
            <person name="Neiman D."/>
            <person name="Pearson M."/>
            <person name="Priest M."/>
            <person name="Roberts A."/>
            <person name="Saif S."/>
            <person name="Shea T."/>
            <person name="Sisk P."/>
            <person name="Stolte C."/>
            <person name="Sykes S."/>
            <person name="Wortman J."/>
            <person name="Nusbaum C."/>
            <person name="Birren B."/>
        </authorList>
    </citation>
    <scope>NUCLEOTIDE SEQUENCE [LARGE SCALE GENOMIC DNA]</scope>
    <source>
        <strain evidence="2 3">CL02T12C19</strain>
    </source>
</reference>
<evidence type="ECO:0000313" key="3">
    <source>
        <dbReference type="Proteomes" id="UP000003741"/>
    </source>
</evidence>
<dbReference type="AlphaFoldDB" id="I9QCT3"/>
<comment type="caution">
    <text evidence="2">The sequence shown here is derived from an EMBL/GenBank/DDBJ whole genome shotgun (WGS) entry which is preliminary data.</text>
</comment>
<name>I9QCT3_9BACE</name>
<dbReference type="Proteomes" id="UP000003741">
    <property type="component" value="Unassembled WGS sequence"/>
</dbReference>
<evidence type="ECO:0000313" key="2">
    <source>
        <dbReference type="EMBL" id="EIY26828.1"/>
    </source>
</evidence>
<sequence length="214" mass="24827">MEKQISRDIAENVTLTAVYNILFTNDVVCGLVVDFISQLKKSPYYRFNVKQQAKRIENEMRKYEKRIAEISGKRIFFMADANEVISEELQPDLLKMEYSIKSEFDKHKLKDSALLAKMELTRCMCELSCLSLDKRIEEATPYNQDVKRLTYLRLTALFSYVDGLSNILYQSKEYINLNESSNCKMAMQIIQRKLTDCNIISRAISTSDKLNPAV</sequence>
<keyword evidence="1" id="KW-0175">Coiled coil</keyword>
<accession>I9QCT3</accession>
<dbReference type="OrthoDB" id="1037195at2"/>
<proteinExistence type="predicted"/>
<keyword evidence="3" id="KW-1185">Reference proteome</keyword>